<dbReference type="Proteomes" id="UP000823863">
    <property type="component" value="Unassembled WGS sequence"/>
</dbReference>
<feature type="domain" description="Xylose isomerase-like TIM barrel" evidence="1">
    <location>
        <begin position="22"/>
        <end position="278"/>
    </location>
</feature>
<comment type="caution">
    <text evidence="2">The sequence shown here is derived from an EMBL/GenBank/DDBJ whole genome shotgun (WGS) entry which is preliminary data.</text>
</comment>
<dbReference type="AlphaFoldDB" id="A0A9D2PV13"/>
<evidence type="ECO:0000313" key="3">
    <source>
        <dbReference type="Proteomes" id="UP000823863"/>
    </source>
</evidence>
<dbReference type="InterPro" id="IPR036237">
    <property type="entry name" value="Xyl_isomerase-like_sf"/>
</dbReference>
<reference evidence="2" key="1">
    <citation type="journal article" date="2021" name="PeerJ">
        <title>Extensive microbial diversity within the chicken gut microbiome revealed by metagenomics and culture.</title>
        <authorList>
            <person name="Gilroy R."/>
            <person name="Ravi A."/>
            <person name="Getino M."/>
            <person name="Pursley I."/>
            <person name="Horton D.L."/>
            <person name="Alikhan N.F."/>
            <person name="Baker D."/>
            <person name="Gharbi K."/>
            <person name="Hall N."/>
            <person name="Watson M."/>
            <person name="Adriaenssens E.M."/>
            <person name="Foster-Nyarko E."/>
            <person name="Jarju S."/>
            <person name="Secka A."/>
            <person name="Antonio M."/>
            <person name="Oren A."/>
            <person name="Chaudhuri R.R."/>
            <person name="La Ragione R."/>
            <person name="Hildebrand F."/>
            <person name="Pallen M.J."/>
        </authorList>
    </citation>
    <scope>NUCLEOTIDE SEQUENCE</scope>
    <source>
        <strain evidence="2">CHK198-12963</strain>
    </source>
</reference>
<reference evidence="2" key="2">
    <citation type="submission" date="2021-04" db="EMBL/GenBank/DDBJ databases">
        <authorList>
            <person name="Gilroy R."/>
        </authorList>
    </citation>
    <scope>NUCLEOTIDE SEQUENCE</scope>
    <source>
        <strain evidence="2">CHK198-12963</strain>
    </source>
</reference>
<dbReference type="Gene3D" id="3.20.20.150">
    <property type="entry name" value="Divalent-metal-dependent TIM barrel enzymes"/>
    <property type="match status" value="1"/>
</dbReference>
<accession>A0A9D2PV13</accession>
<name>A0A9D2PV13_9FIRM</name>
<evidence type="ECO:0000313" key="2">
    <source>
        <dbReference type="EMBL" id="HJC65760.1"/>
    </source>
</evidence>
<dbReference type="EMBL" id="DWWB01000015">
    <property type="protein sequence ID" value="HJC65760.1"/>
    <property type="molecule type" value="Genomic_DNA"/>
</dbReference>
<dbReference type="PANTHER" id="PTHR12110:SF41">
    <property type="entry name" value="INOSOSE DEHYDRATASE"/>
    <property type="match status" value="1"/>
</dbReference>
<sequence length="283" mass="32502">MKLNTGMRCHDICPKMEMEQVFEQVRQLGVENIQLALGKSIAGYDFGPGHFTPGLGRRISGLLKEKGVHVTVLGCVINPANPDEEARHTAMRRFTEHMKYARILGADMVGTETGRMDAEGKFTPATYTEEAYRLMMKTMETIVEAAQKLGVIVGVEGGYNHVLHTPERMRRFLSEIASPNVEVIFDPMNLIHPDETDEESQKRILDKAFNWYGDRITVLHVKDVAFEGEKQVFHYIGEGVFHYEPLLKWVKEEKPQIDLLLENCRPERYKKDTEYLQKLYNQL</sequence>
<proteinExistence type="predicted"/>
<dbReference type="InterPro" id="IPR013022">
    <property type="entry name" value="Xyl_isomerase-like_TIM-brl"/>
</dbReference>
<protein>
    <submittedName>
        <fullName evidence="2">Sugar phosphate isomerase/epimerase</fullName>
    </submittedName>
</protein>
<keyword evidence="2" id="KW-0413">Isomerase</keyword>
<dbReference type="Pfam" id="PF01261">
    <property type="entry name" value="AP_endonuc_2"/>
    <property type="match status" value="1"/>
</dbReference>
<dbReference type="SUPFAM" id="SSF51658">
    <property type="entry name" value="Xylose isomerase-like"/>
    <property type="match status" value="1"/>
</dbReference>
<organism evidence="2 3">
    <name type="scientific">Candidatus Enterocloster excrementigallinarum</name>
    <dbReference type="NCBI Taxonomy" id="2838558"/>
    <lineage>
        <taxon>Bacteria</taxon>
        <taxon>Bacillati</taxon>
        <taxon>Bacillota</taxon>
        <taxon>Clostridia</taxon>
        <taxon>Lachnospirales</taxon>
        <taxon>Lachnospiraceae</taxon>
        <taxon>Enterocloster</taxon>
    </lineage>
</organism>
<gene>
    <name evidence="2" type="ORF">H9931_03435</name>
</gene>
<evidence type="ECO:0000259" key="1">
    <source>
        <dbReference type="Pfam" id="PF01261"/>
    </source>
</evidence>
<dbReference type="InterPro" id="IPR050312">
    <property type="entry name" value="IolE/XylAMocC-like"/>
</dbReference>
<dbReference type="PANTHER" id="PTHR12110">
    <property type="entry name" value="HYDROXYPYRUVATE ISOMERASE"/>
    <property type="match status" value="1"/>
</dbReference>
<dbReference type="GO" id="GO:0016853">
    <property type="term" value="F:isomerase activity"/>
    <property type="evidence" value="ECO:0007669"/>
    <property type="project" value="UniProtKB-KW"/>
</dbReference>